<feature type="transmembrane region" description="Helical" evidence="8">
    <location>
        <begin position="304"/>
        <end position="327"/>
    </location>
</feature>
<evidence type="ECO:0000256" key="6">
    <source>
        <dbReference type="ARBA" id="ARBA00046432"/>
    </source>
</evidence>
<dbReference type="EMBL" id="CP144699">
    <property type="protein sequence ID" value="WVZ21118.1"/>
    <property type="molecule type" value="Genomic_DNA"/>
</dbReference>
<keyword evidence="8" id="KW-1133">Transmembrane helix</keyword>
<name>A0AAQ3P485_VIGMU</name>
<dbReference type="GO" id="GO:0002183">
    <property type="term" value="P:cytoplasmic translational initiation"/>
    <property type="evidence" value="ECO:0007669"/>
    <property type="project" value="TreeGrafter"/>
</dbReference>
<keyword evidence="8" id="KW-0812">Transmembrane</keyword>
<dbReference type="GO" id="GO:0005851">
    <property type="term" value="C:eukaryotic translation initiation factor 2B complex"/>
    <property type="evidence" value="ECO:0007669"/>
    <property type="project" value="TreeGrafter"/>
</dbReference>
<keyword evidence="8" id="KW-0472">Membrane</keyword>
<dbReference type="InterPro" id="IPR051960">
    <property type="entry name" value="eIF2B_gamma"/>
</dbReference>
<evidence type="ECO:0000256" key="1">
    <source>
        <dbReference type="ARBA" id="ARBA00004514"/>
    </source>
</evidence>
<evidence type="ECO:0000256" key="2">
    <source>
        <dbReference type="ARBA" id="ARBA00007878"/>
    </source>
</evidence>
<evidence type="ECO:0000313" key="9">
    <source>
        <dbReference type="EMBL" id="WVZ21118.1"/>
    </source>
</evidence>
<dbReference type="GO" id="GO:0003743">
    <property type="term" value="F:translation initiation factor activity"/>
    <property type="evidence" value="ECO:0007669"/>
    <property type="project" value="TreeGrafter"/>
</dbReference>
<dbReference type="GO" id="GO:0005829">
    <property type="term" value="C:cytosol"/>
    <property type="evidence" value="ECO:0007669"/>
    <property type="project" value="UniProtKB-SubCell"/>
</dbReference>
<comment type="subcellular location">
    <subcellularLocation>
        <location evidence="1">Cytoplasm</location>
        <location evidence="1">Cytosol</location>
    </subcellularLocation>
</comment>
<dbReference type="PANTHER" id="PTHR45989:SF1">
    <property type="entry name" value="TRANSLATION INITIATION FACTOR EIF-2B SUBUNIT GAMMA"/>
    <property type="match status" value="1"/>
</dbReference>
<evidence type="ECO:0000313" key="10">
    <source>
        <dbReference type="Proteomes" id="UP001374535"/>
    </source>
</evidence>
<organism evidence="9 10">
    <name type="scientific">Vigna mungo</name>
    <name type="common">Black gram</name>
    <name type="synonym">Phaseolus mungo</name>
    <dbReference type="NCBI Taxonomy" id="3915"/>
    <lineage>
        <taxon>Eukaryota</taxon>
        <taxon>Viridiplantae</taxon>
        <taxon>Streptophyta</taxon>
        <taxon>Embryophyta</taxon>
        <taxon>Tracheophyta</taxon>
        <taxon>Spermatophyta</taxon>
        <taxon>Magnoliopsida</taxon>
        <taxon>eudicotyledons</taxon>
        <taxon>Gunneridae</taxon>
        <taxon>Pentapetalae</taxon>
        <taxon>rosids</taxon>
        <taxon>fabids</taxon>
        <taxon>Fabales</taxon>
        <taxon>Fabaceae</taxon>
        <taxon>Papilionoideae</taxon>
        <taxon>50 kb inversion clade</taxon>
        <taxon>NPAAA clade</taxon>
        <taxon>indigoferoid/millettioid clade</taxon>
        <taxon>Phaseoleae</taxon>
        <taxon>Vigna</taxon>
    </lineage>
</organism>
<keyword evidence="4" id="KW-0396">Initiation factor</keyword>
<gene>
    <name evidence="9" type="ORF">V8G54_008440</name>
</gene>
<protein>
    <submittedName>
        <fullName evidence="9">Uncharacterized protein</fullName>
    </submittedName>
</protein>
<dbReference type="PANTHER" id="PTHR45989">
    <property type="entry name" value="TRANSLATION INITIATION FACTOR EIF-2B SUBUNIT GAMMA"/>
    <property type="match status" value="1"/>
</dbReference>
<accession>A0AAQ3P485</accession>
<feature type="region of interest" description="Disordered" evidence="7">
    <location>
        <begin position="259"/>
        <end position="282"/>
    </location>
</feature>
<sequence length="354" mass="40036">MPRRGEADRVIPNPLHDGLRPWVWRQRCFLCDNGASAYSFFVGIYERSGMKTPLIADDIYEIIIKNTARLDGEIVYDRDFNYDYFGFKTLERSFLLKVQGLLLEFITKTSFCCQNIPPDVSTGVHSCISNSFQCGNTYTTGAEVEKDLRIQKSILPAVGQIEIRADLMDAHLYAFKRSVLQEVLDQKSAFHSLKHDVLPYLVRSQLGLRVQQGRGCGGLVLVDTILICKGKTGIDKKRLKESQFGEEWGGYPADSIENKKEEKKERLHKGRKRSPELTRTSGTTRGMIFPSYLFQRAGCIVGNFFEILMIGIALYECLLAIPGSLFITQNHRMVSKHGSAVNTFIFILLVIPCS</sequence>
<evidence type="ECO:0000256" key="7">
    <source>
        <dbReference type="SAM" id="MobiDB-lite"/>
    </source>
</evidence>
<comment type="subunit">
    <text evidence="6">Component of the translation initiation factor 2B (eIF2B) complex which is a heterodecamer of two sets of five different subunits: alpha, beta, gamma, delta and epsilon. Subunits alpha, beta and delta comprise a regulatory subcomplex and subunits epsilon and gamma comprise a catalytic subcomplex. Within the complex, the hexameric regulatory complex resides at the center, with the two heterodimeric catalytic subcomplexes bound on opposite sides.</text>
</comment>
<dbReference type="AlphaFoldDB" id="A0AAQ3P485"/>
<evidence type="ECO:0000256" key="3">
    <source>
        <dbReference type="ARBA" id="ARBA00022490"/>
    </source>
</evidence>
<dbReference type="SUPFAM" id="SSF48168">
    <property type="entry name" value="R1 subunit of ribonucleotide reductase, N-terminal domain"/>
    <property type="match status" value="1"/>
</dbReference>
<dbReference type="InterPro" id="IPR008926">
    <property type="entry name" value="RNR_R1-su_N"/>
</dbReference>
<evidence type="ECO:0000256" key="5">
    <source>
        <dbReference type="ARBA" id="ARBA00022917"/>
    </source>
</evidence>
<proteinExistence type="inferred from homology"/>
<dbReference type="Gene3D" id="3.20.70.20">
    <property type="match status" value="1"/>
</dbReference>
<reference evidence="9 10" key="1">
    <citation type="journal article" date="2023" name="Life. Sci Alliance">
        <title>Evolutionary insights into 3D genome organization and epigenetic landscape of Vigna mungo.</title>
        <authorList>
            <person name="Junaid A."/>
            <person name="Singh B."/>
            <person name="Bhatia S."/>
        </authorList>
    </citation>
    <scope>NUCLEOTIDE SEQUENCE [LARGE SCALE GENOMIC DNA]</scope>
    <source>
        <strain evidence="9">Urdbean</strain>
    </source>
</reference>
<dbReference type="GO" id="GO:0005085">
    <property type="term" value="F:guanyl-nucleotide exchange factor activity"/>
    <property type="evidence" value="ECO:0007669"/>
    <property type="project" value="TreeGrafter"/>
</dbReference>
<comment type="similarity">
    <text evidence="2">Belongs to the eIF-2B gamma/epsilon subunits family.</text>
</comment>
<evidence type="ECO:0000256" key="4">
    <source>
        <dbReference type="ARBA" id="ARBA00022540"/>
    </source>
</evidence>
<keyword evidence="5" id="KW-0648">Protein biosynthesis</keyword>
<dbReference type="Proteomes" id="UP001374535">
    <property type="component" value="Chromosome 2"/>
</dbReference>
<keyword evidence="10" id="KW-1185">Reference proteome</keyword>
<keyword evidence="3" id="KW-0963">Cytoplasm</keyword>
<evidence type="ECO:0000256" key="8">
    <source>
        <dbReference type="SAM" id="Phobius"/>
    </source>
</evidence>